<keyword evidence="1" id="KW-1133">Transmembrane helix</keyword>
<dbReference type="CDD" id="cd00222">
    <property type="entry name" value="CollagenBindB"/>
    <property type="match status" value="2"/>
</dbReference>
<dbReference type="InterPro" id="IPR006626">
    <property type="entry name" value="PbH1"/>
</dbReference>
<accession>E6MK84</accession>
<proteinExistence type="predicted"/>
<dbReference type="AlphaFoldDB" id="E6MK84"/>
<dbReference type="Pfam" id="PF05738">
    <property type="entry name" value="Cna_B"/>
    <property type="match status" value="2"/>
</dbReference>
<dbReference type="Gene3D" id="2.60.40.1140">
    <property type="entry name" value="Collagen-binding surface protein Cna, B-type domain"/>
    <property type="match status" value="2"/>
</dbReference>
<evidence type="ECO:0000259" key="2">
    <source>
        <dbReference type="Pfam" id="PF05738"/>
    </source>
</evidence>
<dbReference type="STRING" id="887929.HMP0721_2420"/>
<reference evidence="3 4" key="1">
    <citation type="submission" date="2010-12" db="EMBL/GenBank/DDBJ databases">
        <authorList>
            <person name="Muzny D."/>
            <person name="Qin X."/>
            <person name="Deng J."/>
            <person name="Jiang H."/>
            <person name="Liu Y."/>
            <person name="Qu J."/>
            <person name="Song X.-Z."/>
            <person name="Zhang L."/>
            <person name="Thornton R."/>
            <person name="Coyle M."/>
            <person name="Francisco L."/>
            <person name="Jackson L."/>
            <person name="Javaid M."/>
            <person name="Korchina V."/>
            <person name="Kovar C."/>
            <person name="Mata R."/>
            <person name="Mathew T."/>
            <person name="Ngo R."/>
            <person name="Nguyen L."/>
            <person name="Nguyen N."/>
            <person name="Okwuonu G."/>
            <person name="Ongeri F."/>
            <person name="Pham C."/>
            <person name="Simmons D."/>
            <person name="Wilczek-Boney K."/>
            <person name="Hale W."/>
            <person name="Jakkamsetti A."/>
            <person name="Pham P."/>
            <person name="Ruth R."/>
            <person name="San Lucas F."/>
            <person name="Warren J."/>
            <person name="Zhang J."/>
            <person name="Zhao Z."/>
            <person name="Zhou C."/>
            <person name="Zhu D."/>
            <person name="Lee S."/>
            <person name="Bess C."/>
            <person name="Blankenburg K."/>
            <person name="Forbes L."/>
            <person name="Fu Q."/>
            <person name="Gubbala S."/>
            <person name="Hirani K."/>
            <person name="Jayaseelan J.C."/>
            <person name="Lara F."/>
            <person name="Munidasa M."/>
            <person name="Palculict T."/>
            <person name="Patil S."/>
            <person name="Pu L.-L."/>
            <person name="Saada N."/>
            <person name="Tang L."/>
            <person name="Weissenberger G."/>
            <person name="Zhu Y."/>
            <person name="Hemphill L."/>
            <person name="Shang Y."/>
            <person name="Youmans B."/>
            <person name="Ayvaz T."/>
            <person name="Ross M."/>
            <person name="Santibanez J."/>
            <person name="Aqrawi P."/>
            <person name="Gross S."/>
            <person name="Joshi V."/>
            <person name="Fowler G."/>
            <person name="Nazareth L."/>
            <person name="Reid J."/>
            <person name="Worley K."/>
            <person name="Petrosino J."/>
            <person name="Highlander S."/>
            <person name="Gibbs R."/>
        </authorList>
    </citation>
    <scope>NUCLEOTIDE SEQUENCE [LARGE SCALE GENOMIC DNA]</scope>
    <source>
        <strain evidence="3 4">ATCC 23263</strain>
    </source>
</reference>
<dbReference type="SUPFAM" id="SSF51126">
    <property type="entry name" value="Pectin lyase-like"/>
    <property type="match status" value="1"/>
</dbReference>
<dbReference type="Proteomes" id="UP000004754">
    <property type="component" value="Unassembled WGS sequence"/>
</dbReference>
<dbReference type="eggNOG" id="COG4932">
    <property type="taxonomic scope" value="Bacteria"/>
</dbReference>
<sequence length="756" mass="77936">MKKHQENGEMMMENTKRVRRLGRVLFAVLMGILCVLALSMAAPEPARVHAAGDAVYLNGAGGDDANDGTTAESAVKTFARAKELAAADQSVQTIYITGTVPISGELSLSGTKAVIKRDPGFDGYLMRVNSGAAATLSDITLDGNSQAATKTKKSLVDLAGTLNIQGGAVLQNNKLTDLGYFSAAGGALDVDKGVVNMTGGVIQNNTANFGGGVFLDHGAVFNMSGGTIQNNKAVDGTESGMGGYAAGGGVIVYDGSTFNLSGGVIRNNTSDNLGGGISIGAGVGSQGMDTLNMTGGTVAGNTAGSGGGGILVQAGYTNAYGTANISGGKITGNAMSAKGTGNNAFGGGGIYVNGYSKWITGYHNGVLNLTNGVIKENRAVMEGGGYASCPNSETHIYVKNGVALYGNQAKSAKEIYILASNAYGAHNGDPEYSIAPSMLGGTPYNWKYENGSEVPLNKLTGQLKAINQESLSLHTDVTVDTGAEGLAKVAISGNTSATRGAGIGSNGTVNMGQYEETSVTVAKRWDDHNSKNRPDTVQVELWRSQGGGKPVYVGYETVKADDNWQLTFAHLPKNDAGGHAYAYSVKERAVKGYAAETVTGSQKDGYTITNGPSTSVKVTKVWNDGNNRDGSRPAGITVQLYANGKPSGDPVKLTAAGGWTHTWAGLAQKKSGKAITYTVDETAVPARYGKVITGNAAKGYVITNTEKTKFGPPTGQKRPRTGDSANVVALAASFGISAAMATVLGIREKRRRAADR</sequence>
<feature type="domain" description="CNA-B" evidence="2">
    <location>
        <begin position="616"/>
        <end position="705"/>
    </location>
</feature>
<dbReference type="SMART" id="SM00710">
    <property type="entry name" value="PbH1"/>
    <property type="match status" value="5"/>
</dbReference>
<dbReference type="EMBL" id="AEQN01000033">
    <property type="protein sequence ID" value="EFV00603.1"/>
    <property type="molecule type" value="Genomic_DNA"/>
</dbReference>
<name>E6MK84_9FIRM</name>
<dbReference type="HOGENOM" id="CLU_020208_0_0_9"/>
<dbReference type="SUPFAM" id="SSF49478">
    <property type="entry name" value="Cna protein B-type domain"/>
    <property type="match status" value="2"/>
</dbReference>
<feature type="domain" description="CNA-B" evidence="2">
    <location>
        <begin position="519"/>
        <end position="610"/>
    </location>
</feature>
<dbReference type="InterPro" id="IPR008454">
    <property type="entry name" value="Collagen-bd_Cna-like_B-typ_dom"/>
</dbReference>
<dbReference type="InterPro" id="IPR011050">
    <property type="entry name" value="Pectin_lyase_fold/virulence"/>
</dbReference>
<organism evidence="3 4">
    <name type="scientific">Pseudoramibacter alactolyticus ATCC 23263</name>
    <dbReference type="NCBI Taxonomy" id="887929"/>
    <lineage>
        <taxon>Bacteria</taxon>
        <taxon>Bacillati</taxon>
        <taxon>Bacillota</taxon>
        <taxon>Clostridia</taxon>
        <taxon>Eubacteriales</taxon>
        <taxon>Eubacteriaceae</taxon>
        <taxon>Pseudoramibacter</taxon>
    </lineage>
</organism>
<comment type="caution">
    <text evidence="3">The sequence shown here is derived from an EMBL/GenBank/DDBJ whole genome shotgun (WGS) entry which is preliminary data.</text>
</comment>
<gene>
    <name evidence="3" type="ORF">HMP0721_2420</name>
</gene>
<evidence type="ECO:0000256" key="1">
    <source>
        <dbReference type="SAM" id="Phobius"/>
    </source>
</evidence>
<evidence type="ECO:0000313" key="3">
    <source>
        <dbReference type="EMBL" id="EFV00603.1"/>
    </source>
</evidence>
<keyword evidence="4" id="KW-1185">Reference proteome</keyword>
<dbReference type="eggNOG" id="COG3210">
    <property type="taxonomic scope" value="Bacteria"/>
</dbReference>
<keyword evidence="1" id="KW-0812">Transmembrane</keyword>
<dbReference type="OrthoDB" id="9816455at2"/>
<keyword evidence="1" id="KW-0472">Membrane</keyword>
<protein>
    <recommendedName>
        <fullName evidence="2">CNA-B domain-containing protein</fullName>
    </recommendedName>
</protein>
<feature type="transmembrane region" description="Helical" evidence="1">
    <location>
        <begin position="727"/>
        <end position="746"/>
    </location>
</feature>
<evidence type="ECO:0000313" key="4">
    <source>
        <dbReference type="Proteomes" id="UP000004754"/>
    </source>
</evidence>